<keyword evidence="5" id="KW-0378">Hydrolase</keyword>
<dbReference type="InterPro" id="IPR003130">
    <property type="entry name" value="GED"/>
</dbReference>
<dbReference type="GO" id="GO:0003924">
    <property type="term" value="F:GTPase activity"/>
    <property type="evidence" value="ECO:0007669"/>
    <property type="project" value="InterPro"/>
</dbReference>
<dbReference type="GO" id="GO:0016020">
    <property type="term" value="C:membrane"/>
    <property type="evidence" value="ECO:0007669"/>
    <property type="project" value="TreeGrafter"/>
</dbReference>
<dbReference type="InterPro" id="IPR020850">
    <property type="entry name" value="GED_dom"/>
</dbReference>
<comment type="caution">
    <text evidence="5">The sequence shown here is derived from an EMBL/GenBank/DDBJ whole genome shotgun (WGS) entry which is preliminary data.</text>
</comment>
<dbReference type="GO" id="GO:0016559">
    <property type="term" value="P:peroxisome fission"/>
    <property type="evidence" value="ECO:0007669"/>
    <property type="project" value="TreeGrafter"/>
</dbReference>
<name>A0A9P5N164_9AGAM</name>
<dbReference type="GO" id="GO:0000266">
    <property type="term" value="P:mitochondrial fission"/>
    <property type="evidence" value="ECO:0007669"/>
    <property type="project" value="TreeGrafter"/>
</dbReference>
<proteinExistence type="predicted"/>
<feature type="domain" description="GED" evidence="3">
    <location>
        <begin position="618"/>
        <end position="711"/>
    </location>
</feature>
<dbReference type="PANTHER" id="PTHR11566:SF21">
    <property type="entry name" value="DYNAMIN RELATED PROTEIN 1, ISOFORM A"/>
    <property type="match status" value="1"/>
</dbReference>
<dbReference type="Proteomes" id="UP000759537">
    <property type="component" value="Unassembled WGS sequence"/>
</dbReference>
<dbReference type="EMBL" id="WHVB01000004">
    <property type="protein sequence ID" value="KAF8483716.1"/>
    <property type="molecule type" value="Genomic_DNA"/>
</dbReference>
<dbReference type="Pfam" id="PF01031">
    <property type="entry name" value="Dynamin_M"/>
    <property type="match status" value="1"/>
</dbReference>
<accession>A0A9P5N164</accession>
<evidence type="ECO:0000259" key="4">
    <source>
        <dbReference type="PROSITE" id="PS51718"/>
    </source>
</evidence>
<dbReference type="OrthoDB" id="5061070at2759"/>
<reference evidence="5" key="1">
    <citation type="submission" date="2019-10" db="EMBL/GenBank/DDBJ databases">
        <authorList>
            <consortium name="DOE Joint Genome Institute"/>
            <person name="Kuo A."/>
            <person name="Miyauchi S."/>
            <person name="Kiss E."/>
            <person name="Drula E."/>
            <person name="Kohler A."/>
            <person name="Sanchez-Garcia M."/>
            <person name="Andreopoulos B."/>
            <person name="Barry K.W."/>
            <person name="Bonito G."/>
            <person name="Buee M."/>
            <person name="Carver A."/>
            <person name="Chen C."/>
            <person name="Cichocki N."/>
            <person name="Clum A."/>
            <person name="Culley D."/>
            <person name="Crous P.W."/>
            <person name="Fauchery L."/>
            <person name="Girlanda M."/>
            <person name="Hayes R."/>
            <person name="Keri Z."/>
            <person name="LaButti K."/>
            <person name="Lipzen A."/>
            <person name="Lombard V."/>
            <person name="Magnuson J."/>
            <person name="Maillard F."/>
            <person name="Morin E."/>
            <person name="Murat C."/>
            <person name="Nolan M."/>
            <person name="Ohm R."/>
            <person name="Pangilinan J."/>
            <person name="Pereira M."/>
            <person name="Perotto S."/>
            <person name="Peter M."/>
            <person name="Riley R."/>
            <person name="Sitrit Y."/>
            <person name="Stielow B."/>
            <person name="Szollosi G."/>
            <person name="Zifcakova L."/>
            <person name="Stursova M."/>
            <person name="Spatafora J.W."/>
            <person name="Tedersoo L."/>
            <person name="Vaario L.-M."/>
            <person name="Yamada A."/>
            <person name="Yan M."/>
            <person name="Wang P."/>
            <person name="Xu J."/>
            <person name="Bruns T."/>
            <person name="Baldrian P."/>
            <person name="Vilgalys R."/>
            <person name="Henrissat B."/>
            <person name="Grigoriev I.V."/>
            <person name="Hibbett D."/>
            <person name="Nagy L.G."/>
            <person name="Martin F.M."/>
        </authorList>
    </citation>
    <scope>NUCLEOTIDE SEQUENCE</scope>
    <source>
        <strain evidence="5">Prilba</strain>
    </source>
</reference>
<keyword evidence="2" id="KW-0342">GTP-binding</keyword>
<protein>
    <submittedName>
        <fullName evidence="5">P-loop containing nucleoside triphosphate hydrolase protein</fullName>
    </submittedName>
</protein>
<sequence length="711" mass="80227">MLDTVNRLRATGAHLELDIPMIAVLGSQSAGKSSLIEAISGITLPRASGTCTRCPTECQLSRSLEPWRCAVSLRIVTENGSTLPQPRRVEFGDPIYSKTLVTERIRRAQCAILNPDTPDTFFLEAPPDVLEERHLSFSSNSVCLEISGKDVEDLTFIDLPGLIVGGEPRDARLVQDLAEEYVSKESCIILLTIACETDFENQSAHRLAAQFDPRGARTIGVLTKPDRIPTGEEAIWISKIQSGDQDGGIEYYSVKNPDSQDIRSGITYERAREKETDFFSTKAPWSTLEWLYKRRLGTDKLTRRLGQVLSNLISKRLPELQGELDRLLEQLNDDISRLPNPPTSEPAVEIMKLIGTFVRSIEHIVAGAPDDNGLIQALRGPREKFKKEIRQTAPDFRPLERPKDISSAPALPEPSFLSNEEAESEWQLTDTNRAIFVDDVMKRVNSAVTRELPNNFPYIVKRQYIGTIVKLWDRPSRQLFDFARKELIKHVKLATEEHFSQYAHGHLKQRVMGILKDHIEKCADAATKHIDSLLEEEREPFTMNEHYFMEYRSKFLAHYKEARLKTKSQFIRNLENRDDGDMMQAMNDAMSSLTRMGLEAANASLLANLLPSDPMEPAIGIMADVRAYFQVAYKRFVDNVPMGIDRTLVRGVTLGLEGALFGGLAISGPGGFERCRMLLSEPEDIVERRSELAKRRQRLLSAKEELIEVFV</sequence>
<dbReference type="InterPro" id="IPR030381">
    <property type="entry name" value="G_DYNAMIN_dom"/>
</dbReference>
<dbReference type="Pfam" id="PF02212">
    <property type="entry name" value="GED"/>
    <property type="match status" value="1"/>
</dbReference>
<keyword evidence="1" id="KW-0547">Nucleotide-binding</keyword>
<dbReference type="GO" id="GO:0008017">
    <property type="term" value="F:microtubule binding"/>
    <property type="evidence" value="ECO:0007669"/>
    <property type="project" value="TreeGrafter"/>
</dbReference>
<reference evidence="5" key="2">
    <citation type="journal article" date="2020" name="Nat. Commun.">
        <title>Large-scale genome sequencing of mycorrhizal fungi provides insights into the early evolution of symbiotic traits.</title>
        <authorList>
            <person name="Miyauchi S."/>
            <person name="Kiss E."/>
            <person name="Kuo A."/>
            <person name="Drula E."/>
            <person name="Kohler A."/>
            <person name="Sanchez-Garcia M."/>
            <person name="Morin E."/>
            <person name="Andreopoulos B."/>
            <person name="Barry K.W."/>
            <person name="Bonito G."/>
            <person name="Buee M."/>
            <person name="Carver A."/>
            <person name="Chen C."/>
            <person name="Cichocki N."/>
            <person name="Clum A."/>
            <person name="Culley D."/>
            <person name="Crous P.W."/>
            <person name="Fauchery L."/>
            <person name="Girlanda M."/>
            <person name="Hayes R.D."/>
            <person name="Keri Z."/>
            <person name="LaButti K."/>
            <person name="Lipzen A."/>
            <person name="Lombard V."/>
            <person name="Magnuson J."/>
            <person name="Maillard F."/>
            <person name="Murat C."/>
            <person name="Nolan M."/>
            <person name="Ohm R.A."/>
            <person name="Pangilinan J."/>
            <person name="Pereira M.F."/>
            <person name="Perotto S."/>
            <person name="Peter M."/>
            <person name="Pfister S."/>
            <person name="Riley R."/>
            <person name="Sitrit Y."/>
            <person name="Stielow J.B."/>
            <person name="Szollosi G."/>
            <person name="Zifcakova L."/>
            <person name="Stursova M."/>
            <person name="Spatafora J.W."/>
            <person name="Tedersoo L."/>
            <person name="Vaario L.M."/>
            <person name="Yamada A."/>
            <person name="Yan M."/>
            <person name="Wang P."/>
            <person name="Xu J."/>
            <person name="Bruns T."/>
            <person name="Baldrian P."/>
            <person name="Vilgalys R."/>
            <person name="Dunand C."/>
            <person name="Henrissat B."/>
            <person name="Grigoriev I.V."/>
            <person name="Hibbett D."/>
            <person name="Nagy L.G."/>
            <person name="Martin F.M."/>
        </authorList>
    </citation>
    <scope>NUCLEOTIDE SEQUENCE</scope>
    <source>
        <strain evidence="5">Prilba</strain>
    </source>
</reference>
<evidence type="ECO:0000256" key="1">
    <source>
        <dbReference type="ARBA" id="ARBA00022741"/>
    </source>
</evidence>
<dbReference type="Gene3D" id="3.40.50.300">
    <property type="entry name" value="P-loop containing nucleotide triphosphate hydrolases"/>
    <property type="match status" value="1"/>
</dbReference>
<dbReference type="AlphaFoldDB" id="A0A9P5N164"/>
<dbReference type="GO" id="GO:0005525">
    <property type="term" value="F:GTP binding"/>
    <property type="evidence" value="ECO:0007669"/>
    <property type="project" value="InterPro"/>
</dbReference>
<dbReference type="PRINTS" id="PR00195">
    <property type="entry name" value="DYNAMIN"/>
</dbReference>
<dbReference type="SUPFAM" id="SSF52540">
    <property type="entry name" value="P-loop containing nucleoside triphosphate hydrolases"/>
    <property type="match status" value="1"/>
</dbReference>
<dbReference type="GO" id="GO:0006897">
    <property type="term" value="P:endocytosis"/>
    <property type="evidence" value="ECO:0007669"/>
    <property type="project" value="TreeGrafter"/>
</dbReference>
<evidence type="ECO:0000313" key="6">
    <source>
        <dbReference type="Proteomes" id="UP000759537"/>
    </source>
</evidence>
<dbReference type="GO" id="GO:0005739">
    <property type="term" value="C:mitochondrion"/>
    <property type="evidence" value="ECO:0007669"/>
    <property type="project" value="TreeGrafter"/>
</dbReference>
<dbReference type="PROSITE" id="PS51718">
    <property type="entry name" value="G_DYNAMIN_2"/>
    <property type="match status" value="1"/>
</dbReference>
<dbReference type="CDD" id="cd08771">
    <property type="entry name" value="DLP_1"/>
    <property type="match status" value="1"/>
</dbReference>
<dbReference type="Gene3D" id="1.20.120.1240">
    <property type="entry name" value="Dynamin, middle domain"/>
    <property type="match status" value="1"/>
</dbReference>
<dbReference type="GO" id="GO:0048312">
    <property type="term" value="P:intracellular distribution of mitochondria"/>
    <property type="evidence" value="ECO:0007669"/>
    <property type="project" value="TreeGrafter"/>
</dbReference>
<dbReference type="PROSITE" id="PS51388">
    <property type="entry name" value="GED"/>
    <property type="match status" value="1"/>
</dbReference>
<gene>
    <name evidence="5" type="ORF">DFH94DRAFT_321643</name>
</gene>
<evidence type="ECO:0000259" key="3">
    <source>
        <dbReference type="PROSITE" id="PS51388"/>
    </source>
</evidence>
<dbReference type="Pfam" id="PF00350">
    <property type="entry name" value="Dynamin_N"/>
    <property type="match status" value="1"/>
</dbReference>
<dbReference type="GO" id="GO:0005874">
    <property type="term" value="C:microtubule"/>
    <property type="evidence" value="ECO:0007669"/>
    <property type="project" value="TreeGrafter"/>
</dbReference>
<evidence type="ECO:0000313" key="5">
    <source>
        <dbReference type="EMBL" id="KAF8483716.1"/>
    </source>
</evidence>
<dbReference type="InterPro" id="IPR045063">
    <property type="entry name" value="Dynamin_N"/>
</dbReference>
<dbReference type="InterPro" id="IPR001401">
    <property type="entry name" value="Dynamin_GTPase"/>
</dbReference>
<organism evidence="5 6">
    <name type="scientific">Russula ochroleuca</name>
    <dbReference type="NCBI Taxonomy" id="152965"/>
    <lineage>
        <taxon>Eukaryota</taxon>
        <taxon>Fungi</taxon>
        <taxon>Dikarya</taxon>
        <taxon>Basidiomycota</taxon>
        <taxon>Agaricomycotina</taxon>
        <taxon>Agaricomycetes</taxon>
        <taxon>Russulales</taxon>
        <taxon>Russulaceae</taxon>
        <taxon>Russula</taxon>
    </lineage>
</organism>
<dbReference type="InterPro" id="IPR000375">
    <property type="entry name" value="Dynamin_stalk"/>
</dbReference>
<dbReference type="SMART" id="SM00053">
    <property type="entry name" value="DYNc"/>
    <property type="match status" value="1"/>
</dbReference>
<dbReference type="InterPro" id="IPR027417">
    <property type="entry name" value="P-loop_NTPase"/>
</dbReference>
<dbReference type="PANTHER" id="PTHR11566">
    <property type="entry name" value="DYNAMIN"/>
    <property type="match status" value="1"/>
</dbReference>
<keyword evidence="6" id="KW-1185">Reference proteome</keyword>
<dbReference type="InterPro" id="IPR022812">
    <property type="entry name" value="Dynamin"/>
</dbReference>
<feature type="domain" description="Dynamin-type G" evidence="4">
    <location>
        <begin position="16"/>
        <end position="318"/>
    </location>
</feature>
<evidence type="ECO:0000256" key="2">
    <source>
        <dbReference type="ARBA" id="ARBA00023134"/>
    </source>
</evidence>